<dbReference type="InterPro" id="IPR052337">
    <property type="entry name" value="SAT4-like"/>
</dbReference>
<dbReference type="EMBL" id="CP134187">
    <property type="protein sequence ID" value="WPB01597.1"/>
    <property type="molecule type" value="Genomic_DNA"/>
</dbReference>
<proteinExistence type="inferred from homology"/>
<feature type="transmembrane region" description="Helical" evidence="7">
    <location>
        <begin position="202"/>
        <end position="229"/>
    </location>
</feature>
<dbReference type="Pfam" id="PF20684">
    <property type="entry name" value="Fung_rhodopsin"/>
    <property type="match status" value="1"/>
</dbReference>
<dbReference type="OrthoDB" id="444631at2759"/>
<sequence>MGYSGHTSGENVVIVVTLFTVIAVLCCILRLWTRLRISRQAGIDDALAAVAACLNILVNACMCMQVRYGMGRHMDSLTPNELVHSLIWFYVSIPAYMGSLGIIKLSIVYQCLRVFGHIDWFRKASIFMIVLLAIFTTCSIFISLFLCRPVNHFWYPKRPGKCLNKLAIWFFIAIFSIITDIVTAILPVTVVRSLQLPRRQRILLSCVFALGGIVCVISLIRFHALYAIAKSTDPSYDNPLAALWATMEINIGLIACSLPVLKGLVGRCFPKMFATFGSGIGSGGGADGSYELRGRSLQTIGSARAFRSKSQGGASLLGKKYGVMVTAIEAEGEEMESHRDEKRLMPPTNGIQVTTTMEQKEEAKRKSTISRAPTRPSDSGEELVPCPMPAHAV</sequence>
<keyword evidence="2 7" id="KW-0812">Transmembrane</keyword>
<evidence type="ECO:0000313" key="11">
    <source>
        <dbReference type="Proteomes" id="UP000230605"/>
    </source>
</evidence>
<feature type="domain" description="Rhodopsin" evidence="8">
    <location>
        <begin position="29"/>
        <end position="265"/>
    </location>
</feature>
<evidence type="ECO:0000313" key="10">
    <source>
        <dbReference type="EMBL" id="WPB01597.1"/>
    </source>
</evidence>
<dbReference type="InterPro" id="IPR049326">
    <property type="entry name" value="Rhodopsin_dom_fungi"/>
</dbReference>
<evidence type="ECO:0000313" key="9">
    <source>
        <dbReference type="EMBL" id="PIA92934.1"/>
    </source>
</evidence>
<feature type="transmembrane region" description="Helical" evidence="7">
    <location>
        <begin position="45"/>
        <end position="67"/>
    </location>
</feature>
<reference evidence="9 11" key="1">
    <citation type="submission" date="2015-10" db="EMBL/GenBank/DDBJ databases">
        <title>The cercosporin biosynthetic gene cluster was horizontally transferred to several fungal lineages and shown to be expanded in Cercospora beticola based on microsynteny with recipient genomes.</title>
        <authorList>
            <person name="De Jonge R."/>
            <person name="Ebert M.K."/>
            <person name="Suttle J.C."/>
            <person name="Jurick Ii W.M."/>
            <person name="Secor G.A."/>
            <person name="Thomma B.P."/>
            <person name="Van De Peer Y."/>
            <person name="Bolton M.D."/>
        </authorList>
    </citation>
    <scope>NUCLEOTIDE SEQUENCE [LARGE SCALE GENOMIC DNA]</scope>
    <source>
        <strain evidence="9 11">09-40</strain>
    </source>
</reference>
<dbReference type="Proteomes" id="UP001302367">
    <property type="component" value="Chromosome 4"/>
</dbReference>
<gene>
    <name evidence="9" type="ORF">CB0940_04362</name>
    <name evidence="10" type="ORF">RHO25_006226</name>
</gene>
<dbReference type="PANTHER" id="PTHR33048:SF47">
    <property type="entry name" value="INTEGRAL MEMBRANE PROTEIN-RELATED"/>
    <property type="match status" value="1"/>
</dbReference>
<evidence type="ECO:0000259" key="8">
    <source>
        <dbReference type="Pfam" id="PF20684"/>
    </source>
</evidence>
<feature type="transmembrane region" description="Helical" evidence="7">
    <location>
        <begin position="241"/>
        <end position="261"/>
    </location>
</feature>
<keyword evidence="3 7" id="KW-1133">Transmembrane helix</keyword>
<dbReference type="GO" id="GO:0016020">
    <property type="term" value="C:membrane"/>
    <property type="evidence" value="ECO:0007669"/>
    <property type="project" value="UniProtKB-SubCell"/>
</dbReference>
<feature type="transmembrane region" description="Helical" evidence="7">
    <location>
        <begin position="87"/>
        <end position="112"/>
    </location>
</feature>
<evidence type="ECO:0000313" key="12">
    <source>
        <dbReference type="Proteomes" id="UP001302367"/>
    </source>
</evidence>
<reference evidence="10 12" key="2">
    <citation type="submission" date="2023-09" db="EMBL/GenBank/DDBJ databases">
        <title>Complete-Gapless Cercospora beticola genome.</title>
        <authorList>
            <person name="Wyatt N.A."/>
            <person name="Spanner R.E."/>
            <person name="Bolton M.D."/>
        </authorList>
    </citation>
    <scope>NUCLEOTIDE SEQUENCE [LARGE SCALE GENOMIC DNA]</scope>
    <source>
        <strain evidence="10">Cb09-40</strain>
    </source>
</reference>
<protein>
    <recommendedName>
        <fullName evidence="8">Rhodopsin domain-containing protein</fullName>
    </recommendedName>
</protein>
<evidence type="ECO:0000256" key="2">
    <source>
        <dbReference type="ARBA" id="ARBA00022692"/>
    </source>
</evidence>
<evidence type="ECO:0000256" key="7">
    <source>
        <dbReference type="SAM" id="Phobius"/>
    </source>
</evidence>
<feature type="transmembrane region" description="Helical" evidence="7">
    <location>
        <begin position="166"/>
        <end position="190"/>
    </location>
</feature>
<accession>A0A2G5HK56</accession>
<dbReference type="PANTHER" id="PTHR33048">
    <property type="entry name" value="PTH11-LIKE INTEGRAL MEMBRANE PROTEIN (AFU_ORTHOLOGUE AFUA_5G11245)"/>
    <property type="match status" value="1"/>
</dbReference>
<dbReference type="Proteomes" id="UP000230605">
    <property type="component" value="Chromosome 4"/>
</dbReference>
<evidence type="ECO:0000256" key="3">
    <source>
        <dbReference type="ARBA" id="ARBA00022989"/>
    </source>
</evidence>
<dbReference type="AlphaFoldDB" id="A0A2G5HK56"/>
<feature type="region of interest" description="Disordered" evidence="6">
    <location>
        <begin position="353"/>
        <end position="393"/>
    </location>
</feature>
<comment type="subcellular location">
    <subcellularLocation>
        <location evidence="1">Membrane</location>
        <topology evidence="1">Multi-pass membrane protein</topology>
    </subcellularLocation>
</comment>
<feature type="transmembrane region" description="Helical" evidence="7">
    <location>
        <begin position="12"/>
        <end position="33"/>
    </location>
</feature>
<evidence type="ECO:0000256" key="1">
    <source>
        <dbReference type="ARBA" id="ARBA00004141"/>
    </source>
</evidence>
<organism evidence="9 11">
    <name type="scientific">Cercospora beticola</name>
    <name type="common">Sugarbeet leaf spot fungus</name>
    <dbReference type="NCBI Taxonomy" id="122368"/>
    <lineage>
        <taxon>Eukaryota</taxon>
        <taxon>Fungi</taxon>
        <taxon>Dikarya</taxon>
        <taxon>Ascomycota</taxon>
        <taxon>Pezizomycotina</taxon>
        <taxon>Dothideomycetes</taxon>
        <taxon>Dothideomycetidae</taxon>
        <taxon>Mycosphaerellales</taxon>
        <taxon>Mycosphaerellaceae</taxon>
        <taxon>Cercospora</taxon>
    </lineage>
</organism>
<name>A0A2G5HK56_CERBT</name>
<keyword evidence="12" id="KW-1185">Reference proteome</keyword>
<evidence type="ECO:0000256" key="4">
    <source>
        <dbReference type="ARBA" id="ARBA00023136"/>
    </source>
</evidence>
<dbReference type="EMBL" id="LKMD01000105">
    <property type="protein sequence ID" value="PIA92934.1"/>
    <property type="molecule type" value="Genomic_DNA"/>
</dbReference>
<evidence type="ECO:0000256" key="5">
    <source>
        <dbReference type="ARBA" id="ARBA00038359"/>
    </source>
</evidence>
<feature type="transmembrane region" description="Helical" evidence="7">
    <location>
        <begin position="124"/>
        <end position="146"/>
    </location>
</feature>
<evidence type="ECO:0000256" key="6">
    <source>
        <dbReference type="SAM" id="MobiDB-lite"/>
    </source>
</evidence>
<keyword evidence="4 7" id="KW-0472">Membrane</keyword>
<comment type="similarity">
    <text evidence="5">Belongs to the SAT4 family.</text>
</comment>